<dbReference type="RefSeq" id="WP_053230554.1">
    <property type="nucleotide sequence ID" value="NZ_CP011125.1"/>
</dbReference>
<dbReference type="EMBL" id="CP011125">
    <property type="protein sequence ID" value="AKF03076.1"/>
    <property type="molecule type" value="Genomic_DNA"/>
</dbReference>
<name>A0A0F6YFT3_9BACT</name>
<accession>A0A0F6YFT3</accession>
<evidence type="ECO:0008006" key="4">
    <source>
        <dbReference type="Google" id="ProtNLM"/>
    </source>
</evidence>
<dbReference type="PROSITE" id="PS51257">
    <property type="entry name" value="PROKAR_LIPOPROTEIN"/>
    <property type="match status" value="1"/>
</dbReference>
<dbReference type="STRING" id="927083.DB32_000225"/>
<evidence type="ECO:0000313" key="3">
    <source>
        <dbReference type="Proteomes" id="UP000034883"/>
    </source>
</evidence>
<dbReference type="KEGG" id="samy:DB32_000225"/>
<protein>
    <recommendedName>
        <fullName evidence="4">Abnormal spindle-like microcephaly-associated protein ASH domain-containing protein</fullName>
    </recommendedName>
</protein>
<organism evidence="2 3">
    <name type="scientific">Sandaracinus amylolyticus</name>
    <dbReference type="NCBI Taxonomy" id="927083"/>
    <lineage>
        <taxon>Bacteria</taxon>
        <taxon>Pseudomonadati</taxon>
        <taxon>Myxococcota</taxon>
        <taxon>Polyangia</taxon>
        <taxon>Polyangiales</taxon>
        <taxon>Sandaracinaceae</taxon>
        <taxon>Sandaracinus</taxon>
    </lineage>
</organism>
<gene>
    <name evidence="2" type="ORF">DB32_000225</name>
</gene>
<sequence>MTALLRALGLVALLALAGCVGTPQPDPPNLAPERLRVMGGERGGSFLLIGDPGAAIASAPAEVLVANLDAPAMPVRIAPVAADGSFSIELTTLAIDELRIWVRGADGERSAPVDVLADPLGLAPAVRALLCLRVEPHDLVVLGTGAGSGAREVITLVNECDEDVTVESVALRAPVSGVEIEAAPTSVAAGASAAIELRFLPDESAPAGLVEDVLLVTVAGDTERDRRAVIVAAEVR</sequence>
<reference evidence="2 3" key="1">
    <citation type="submission" date="2015-03" db="EMBL/GenBank/DDBJ databases">
        <title>Genome assembly of Sandaracinus amylolyticus DSM 53668.</title>
        <authorList>
            <person name="Sharma G."/>
            <person name="Subramanian S."/>
        </authorList>
    </citation>
    <scope>NUCLEOTIDE SEQUENCE [LARGE SCALE GENOMIC DNA]</scope>
    <source>
        <strain evidence="2 3">DSM 53668</strain>
    </source>
</reference>
<keyword evidence="3" id="KW-1185">Reference proteome</keyword>
<proteinExistence type="predicted"/>
<evidence type="ECO:0000313" key="2">
    <source>
        <dbReference type="EMBL" id="AKF03076.1"/>
    </source>
</evidence>
<dbReference type="AlphaFoldDB" id="A0A0F6YFT3"/>
<feature type="chain" id="PRO_5002512890" description="Abnormal spindle-like microcephaly-associated protein ASH domain-containing protein" evidence="1">
    <location>
        <begin position="18"/>
        <end position="236"/>
    </location>
</feature>
<evidence type="ECO:0000256" key="1">
    <source>
        <dbReference type="SAM" id="SignalP"/>
    </source>
</evidence>
<keyword evidence="1" id="KW-0732">Signal</keyword>
<feature type="signal peptide" evidence="1">
    <location>
        <begin position="1"/>
        <end position="17"/>
    </location>
</feature>
<dbReference type="Proteomes" id="UP000034883">
    <property type="component" value="Chromosome"/>
</dbReference>